<protein>
    <submittedName>
        <fullName evidence="3">ABC-type Fe3+ transport system, periplasmic component, AfuA</fullName>
    </submittedName>
</protein>
<dbReference type="RefSeq" id="WP_011821591.1">
    <property type="nucleotide sequence ID" value="NC_008818.1"/>
</dbReference>
<dbReference type="Gene3D" id="3.40.190.10">
    <property type="entry name" value="Periplasmic binding protein-like II"/>
    <property type="match status" value="2"/>
</dbReference>
<keyword evidence="4" id="KW-1185">Reference proteome</keyword>
<keyword evidence="2" id="KW-1133">Transmembrane helix</keyword>
<dbReference type="STRING" id="415426.Hbut_0407"/>
<dbReference type="EnsemblBacteria" id="ABM80273">
    <property type="protein sequence ID" value="ABM80273"/>
    <property type="gene ID" value="Hbut_0407"/>
</dbReference>
<dbReference type="GeneID" id="4781499"/>
<name>A2BJW2_HYPBU</name>
<evidence type="ECO:0000256" key="1">
    <source>
        <dbReference type="ARBA" id="ARBA00022729"/>
    </source>
</evidence>
<evidence type="ECO:0000313" key="3">
    <source>
        <dbReference type="EMBL" id="ABM80273.1"/>
    </source>
</evidence>
<dbReference type="HOGENOM" id="CLU_032622_0_0_2"/>
<feature type="transmembrane region" description="Helical" evidence="2">
    <location>
        <begin position="7"/>
        <end position="27"/>
    </location>
</feature>
<dbReference type="Pfam" id="PF13343">
    <property type="entry name" value="SBP_bac_6"/>
    <property type="match status" value="1"/>
</dbReference>
<sequence>MVSQRLLLTSAAIIAIMIVIAVAILYMQGGETGAQGVKLVIVTRLSPEEQQALREAFLNSSIAREYGIADVEFRKLDYAQWPSLAESGEVDGFFIGEKPVYDRLCSEGHLAPLTLDELLDIVGELDERYLGRASSSEICWVAVGQAVYGFIVNKVFLERYGLPEPRTWGDLVNPIYLRPLVEEVYMVSFPRPSKSGTARTIVHGILQKYGWERGWQLLTVIGMEAGIVDSSELARDQAAEGLVGVAPAYIGYGIEAEKQGRGAVFRVPEGEGILYISIAAVAKASKHKEQMQAFILWLLSDEGQRALARLFYYIPVRPVSGIDWVERIYSELRNNIFEYNRTLASEVDLAVTTYFEATIADPAANKLLKRIGKLLAQLYEEGKIDENGYADILAKLGSPLRIKDPWSGEEVVFTLEYAKKINSKLRSSEDRDKFYNAVKTVALEQYRSILSELEKLAG</sequence>
<dbReference type="KEGG" id="hbu:Hbut_0407"/>
<dbReference type="OrthoDB" id="130870at2157"/>
<gene>
    <name evidence="3" type="ordered locus">Hbut_0407</name>
</gene>
<proteinExistence type="predicted"/>
<accession>A2BJW2</accession>
<keyword evidence="1" id="KW-0732">Signal</keyword>
<dbReference type="SUPFAM" id="SSF53850">
    <property type="entry name" value="Periplasmic binding protein-like II"/>
    <property type="match status" value="1"/>
</dbReference>
<evidence type="ECO:0000256" key="2">
    <source>
        <dbReference type="SAM" id="Phobius"/>
    </source>
</evidence>
<dbReference type="Proteomes" id="UP000002593">
    <property type="component" value="Chromosome"/>
</dbReference>
<keyword evidence="2" id="KW-0812">Transmembrane</keyword>
<dbReference type="PANTHER" id="PTHR30006">
    <property type="entry name" value="THIAMINE-BINDING PERIPLASMIC PROTEIN-RELATED"/>
    <property type="match status" value="1"/>
</dbReference>
<dbReference type="EMBL" id="CP000493">
    <property type="protein sequence ID" value="ABM80273.1"/>
    <property type="molecule type" value="Genomic_DNA"/>
</dbReference>
<reference evidence="3 4" key="1">
    <citation type="journal article" date="2007" name="Archaea">
        <title>The genome of Hyperthermus butylicus: a sulfur-reducing, peptide fermenting, neutrophilic Crenarchaeote growing up to 108 degrees C.</title>
        <authorList>
            <person name="Brugger K."/>
            <person name="Chen L."/>
            <person name="Stark M."/>
            <person name="Zibat A."/>
            <person name="Redder P."/>
            <person name="Ruepp A."/>
            <person name="Awayez M."/>
            <person name="She Q."/>
            <person name="Garrett R.A."/>
            <person name="Klenk H.P."/>
        </authorList>
    </citation>
    <scope>NUCLEOTIDE SEQUENCE [LARGE SCALE GENOMIC DNA]</scope>
    <source>
        <strain evidence="4">DSM 5456 / JCM 9403 / PLM1-5</strain>
    </source>
</reference>
<dbReference type="PANTHER" id="PTHR30006:SF24">
    <property type="entry name" value="SLL0237 PROTEIN"/>
    <property type="match status" value="1"/>
</dbReference>
<organism evidence="3 4">
    <name type="scientific">Hyperthermus butylicus (strain DSM 5456 / JCM 9403 / PLM1-5)</name>
    <dbReference type="NCBI Taxonomy" id="415426"/>
    <lineage>
        <taxon>Archaea</taxon>
        <taxon>Thermoproteota</taxon>
        <taxon>Thermoprotei</taxon>
        <taxon>Desulfurococcales</taxon>
        <taxon>Pyrodictiaceae</taxon>
        <taxon>Hyperthermus</taxon>
    </lineage>
</organism>
<evidence type="ECO:0000313" key="4">
    <source>
        <dbReference type="Proteomes" id="UP000002593"/>
    </source>
</evidence>
<dbReference type="eggNOG" id="arCOG00221">
    <property type="taxonomic scope" value="Archaea"/>
</dbReference>
<keyword evidence="2" id="KW-0472">Membrane</keyword>
<dbReference type="AlphaFoldDB" id="A2BJW2"/>